<reference evidence="1" key="1">
    <citation type="thesis" date="2020" institute="ProQuest LLC" country="789 East Eisenhower Parkway, Ann Arbor, MI, USA">
        <title>Comparative Genomics and Chromosome Evolution.</title>
        <authorList>
            <person name="Mudd A.B."/>
        </authorList>
    </citation>
    <scope>NUCLEOTIDE SEQUENCE</scope>
    <source>
        <strain evidence="1">1538</strain>
        <tissue evidence="1">Blood</tissue>
    </source>
</reference>
<sequence length="78" mass="8718">MGRLGSAWHSQGSRALCLPIGIMIWKGASSGAIYQLLWQITRCGGRGGSLYEDRAGRFCNLLNWTRLVPHPHAEPFHR</sequence>
<comment type="caution">
    <text evidence="1">The sequence shown here is derived from an EMBL/GenBank/DDBJ whole genome shotgun (WGS) entry which is preliminary data.</text>
</comment>
<evidence type="ECO:0000313" key="1">
    <source>
        <dbReference type="EMBL" id="DBA13446.1"/>
    </source>
</evidence>
<keyword evidence="2" id="KW-1185">Reference proteome</keyword>
<dbReference type="EMBL" id="DYDO01004012">
    <property type="protein sequence ID" value="DBA13446.1"/>
    <property type="molecule type" value="Genomic_DNA"/>
</dbReference>
<organism evidence="1 2">
    <name type="scientific">Pyxicephalus adspersus</name>
    <name type="common">African bullfrog</name>
    <dbReference type="NCBI Taxonomy" id="30357"/>
    <lineage>
        <taxon>Eukaryota</taxon>
        <taxon>Metazoa</taxon>
        <taxon>Chordata</taxon>
        <taxon>Craniata</taxon>
        <taxon>Vertebrata</taxon>
        <taxon>Euteleostomi</taxon>
        <taxon>Amphibia</taxon>
        <taxon>Batrachia</taxon>
        <taxon>Anura</taxon>
        <taxon>Neobatrachia</taxon>
        <taxon>Ranoidea</taxon>
        <taxon>Pyxicephalidae</taxon>
        <taxon>Pyxicephalinae</taxon>
        <taxon>Pyxicephalus</taxon>
    </lineage>
</organism>
<proteinExistence type="predicted"/>
<accession>A0AAV2ZP06</accession>
<evidence type="ECO:0000313" key="2">
    <source>
        <dbReference type="Proteomes" id="UP001181693"/>
    </source>
</evidence>
<evidence type="ECO:0008006" key="3">
    <source>
        <dbReference type="Google" id="ProtNLM"/>
    </source>
</evidence>
<dbReference type="AlphaFoldDB" id="A0AAV2ZP06"/>
<protein>
    <recommendedName>
        <fullName evidence="3">Secreted protein</fullName>
    </recommendedName>
</protein>
<name>A0AAV2ZP06_PYXAD</name>
<dbReference type="Proteomes" id="UP001181693">
    <property type="component" value="Unassembled WGS sequence"/>
</dbReference>
<gene>
    <name evidence="1" type="ORF">GDO54_018576</name>
</gene>